<reference evidence="1" key="1">
    <citation type="journal article" date="2015" name="Nature">
        <title>Complex archaea that bridge the gap between prokaryotes and eukaryotes.</title>
        <authorList>
            <person name="Spang A."/>
            <person name="Saw J.H."/>
            <person name="Jorgensen S.L."/>
            <person name="Zaremba-Niedzwiedzka K."/>
            <person name="Martijn J."/>
            <person name="Lind A.E."/>
            <person name="van Eijk R."/>
            <person name="Schleper C."/>
            <person name="Guy L."/>
            <person name="Ettema T.J."/>
        </authorList>
    </citation>
    <scope>NUCLEOTIDE SEQUENCE</scope>
</reference>
<gene>
    <name evidence="1" type="ORF">LCGC14_2364760</name>
</gene>
<protein>
    <submittedName>
        <fullName evidence="1">Uncharacterized protein</fullName>
    </submittedName>
</protein>
<proteinExistence type="predicted"/>
<dbReference type="EMBL" id="LAZR01034723">
    <property type="protein sequence ID" value="KKL44531.1"/>
    <property type="molecule type" value="Genomic_DNA"/>
</dbReference>
<accession>A0A0F9CSV5</accession>
<sequence length="51" mass="5906">MKFEKNGKRITEYSNYTNDINAIWDGLAKQANPKRPRLAKKQARVGEVNEI</sequence>
<organism evidence="1">
    <name type="scientific">marine sediment metagenome</name>
    <dbReference type="NCBI Taxonomy" id="412755"/>
    <lineage>
        <taxon>unclassified sequences</taxon>
        <taxon>metagenomes</taxon>
        <taxon>ecological metagenomes</taxon>
    </lineage>
</organism>
<name>A0A0F9CSV5_9ZZZZ</name>
<evidence type="ECO:0000313" key="1">
    <source>
        <dbReference type="EMBL" id="KKL44531.1"/>
    </source>
</evidence>
<dbReference type="AlphaFoldDB" id="A0A0F9CSV5"/>
<comment type="caution">
    <text evidence="1">The sequence shown here is derived from an EMBL/GenBank/DDBJ whole genome shotgun (WGS) entry which is preliminary data.</text>
</comment>